<dbReference type="Pfam" id="PF04102">
    <property type="entry name" value="SlyX"/>
    <property type="match status" value="1"/>
</dbReference>
<evidence type="ECO:0000313" key="3">
    <source>
        <dbReference type="EMBL" id="MCA6064514.1"/>
    </source>
</evidence>
<dbReference type="Gene3D" id="1.20.5.300">
    <property type="match status" value="1"/>
</dbReference>
<sequence length="76" mass="8665">MQSNDPQSEKRIEELEVRIAFLEDTTDALNEQLAQIAQEFDMAMKALRMLNAKVEQMGAGESNIRDISEETPPPHY</sequence>
<keyword evidence="2" id="KW-0175">Coiled coil</keyword>
<dbReference type="Proteomes" id="UP000714380">
    <property type="component" value="Unassembled WGS sequence"/>
</dbReference>
<reference evidence="3 4" key="1">
    <citation type="submission" date="2020-12" db="EMBL/GenBank/DDBJ databases">
        <title>Novel Thalassolituus-related marine hydrocarbonoclastic bacteria mediated algae-derived hydrocarbons mineralization in twilight zone of the northern South China Sea.</title>
        <authorList>
            <person name="Dong C."/>
        </authorList>
    </citation>
    <scope>NUCLEOTIDE SEQUENCE [LARGE SCALE GENOMIC DNA]</scope>
    <source>
        <strain evidence="3 4">IMCC1826</strain>
    </source>
</reference>
<dbReference type="HAMAP" id="MF_00715">
    <property type="entry name" value="SlyX"/>
    <property type="match status" value="1"/>
</dbReference>
<dbReference type="EMBL" id="JAEDAH010000083">
    <property type="protein sequence ID" value="MCA6064514.1"/>
    <property type="molecule type" value="Genomic_DNA"/>
</dbReference>
<evidence type="ECO:0000256" key="2">
    <source>
        <dbReference type="SAM" id="Coils"/>
    </source>
</evidence>
<accession>A0ABS7ZS73</accession>
<comment type="caution">
    <text evidence="3">The sequence shown here is derived from an EMBL/GenBank/DDBJ whole genome shotgun (WGS) entry which is preliminary data.</text>
</comment>
<evidence type="ECO:0000256" key="1">
    <source>
        <dbReference type="HAMAP-Rule" id="MF_00715"/>
    </source>
</evidence>
<gene>
    <name evidence="1" type="primary">slyX</name>
    <name evidence="3" type="ORF">I9W95_12940</name>
</gene>
<name>A0ABS7ZS73_9GAMM</name>
<feature type="coiled-coil region" evidence="2">
    <location>
        <begin position="12"/>
        <end position="39"/>
    </location>
</feature>
<dbReference type="PANTHER" id="PTHR36508">
    <property type="entry name" value="PROTEIN SLYX"/>
    <property type="match status" value="1"/>
</dbReference>
<dbReference type="InterPro" id="IPR007236">
    <property type="entry name" value="SlyX"/>
</dbReference>
<comment type="similarity">
    <text evidence="1">Belongs to the SlyX family.</text>
</comment>
<organism evidence="3 4">
    <name type="scientific">Thalassolituus marinus</name>
    <dbReference type="NCBI Taxonomy" id="671053"/>
    <lineage>
        <taxon>Bacteria</taxon>
        <taxon>Pseudomonadati</taxon>
        <taxon>Pseudomonadota</taxon>
        <taxon>Gammaproteobacteria</taxon>
        <taxon>Oceanospirillales</taxon>
        <taxon>Oceanospirillaceae</taxon>
        <taxon>Thalassolituus</taxon>
    </lineage>
</organism>
<protein>
    <recommendedName>
        <fullName evidence="1">Protein SlyX homolog</fullName>
    </recommendedName>
</protein>
<evidence type="ECO:0000313" key="4">
    <source>
        <dbReference type="Proteomes" id="UP000714380"/>
    </source>
</evidence>
<keyword evidence="4" id="KW-1185">Reference proteome</keyword>
<dbReference type="RefSeq" id="WP_225675557.1">
    <property type="nucleotide sequence ID" value="NZ_JAEDAH010000083.1"/>
</dbReference>
<proteinExistence type="inferred from homology"/>
<dbReference type="PANTHER" id="PTHR36508:SF1">
    <property type="entry name" value="PROTEIN SLYX"/>
    <property type="match status" value="1"/>
</dbReference>